<accession>A0A6A4C973</accession>
<protein>
    <submittedName>
        <fullName evidence="3">Uncharacterized protein</fullName>
    </submittedName>
</protein>
<name>A0A6A4C973_9STRA</name>
<evidence type="ECO:0000313" key="5">
    <source>
        <dbReference type="Proteomes" id="UP000434957"/>
    </source>
</evidence>
<evidence type="ECO:0000256" key="1">
    <source>
        <dbReference type="SAM" id="MobiDB-lite"/>
    </source>
</evidence>
<dbReference type="EMBL" id="QXFT01003484">
    <property type="protein sequence ID" value="KAE9285364.1"/>
    <property type="molecule type" value="Genomic_DNA"/>
</dbReference>
<comment type="caution">
    <text evidence="3">The sequence shown here is derived from an EMBL/GenBank/DDBJ whole genome shotgun (WGS) entry which is preliminary data.</text>
</comment>
<evidence type="ECO:0000313" key="3">
    <source>
        <dbReference type="EMBL" id="KAE9285364.1"/>
    </source>
</evidence>
<dbReference type="EMBL" id="QXFV01003414">
    <property type="protein sequence ID" value="KAE8976972.1"/>
    <property type="molecule type" value="Genomic_DNA"/>
</dbReference>
<dbReference type="Proteomes" id="UP000434957">
    <property type="component" value="Unassembled WGS sequence"/>
</dbReference>
<evidence type="ECO:0000313" key="2">
    <source>
        <dbReference type="EMBL" id="KAE8976972.1"/>
    </source>
</evidence>
<evidence type="ECO:0000313" key="4">
    <source>
        <dbReference type="Proteomes" id="UP000429607"/>
    </source>
</evidence>
<proteinExistence type="predicted"/>
<keyword evidence="5" id="KW-1185">Reference proteome</keyword>
<sequence length="68" mass="7103">MQQHEHRDLAGIRLGQHHHVRHSHGASGGSSTSSEIWPAFDSASIRIALEIITASNSHGASGAPSIAA</sequence>
<gene>
    <name evidence="2" type="ORF">PR001_g25260</name>
    <name evidence="3" type="ORF">PR003_g26602</name>
</gene>
<dbReference type="Proteomes" id="UP000429607">
    <property type="component" value="Unassembled WGS sequence"/>
</dbReference>
<feature type="region of interest" description="Disordered" evidence="1">
    <location>
        <begin position="1"/>
        <end position="35"/>
    </location>
</feature>
<feature type="compositionally biased region" description="Basic and acidic residues" evidence="1">
    <location>
        <begin position="1"/>
        <end position="10"/>
    </location>
</feature>
<organism evidence="3 5">
    <name type="scientific">Phytophthora rubi</name>
    <dbReference type="NCBI Taxonomy" id="129364"/>
    <lineage>
        <taxon>Eukaryota</taxon>
        <taxon>Sar</taxon>
        <taxon>Stramenopiles</taxon>
        <taxon>Oomycota</taxon>
        <taxon>Peronosporomycetes</taxon>
        <taxon>Peronosporales</taxon>
        <taxon>Peronosporaceae</taxon>
        <taxon>Phytophthora</taxon>
    </lineage>
</organism>
<dbReference type="AlphaFoldDB" id="A0A6A4C973"/>
<feature type="compositionally biased region" description="Basic residues" evidence="1">
    <location>
        <begin position="15"/>
        <end position="24"/>
    </location>
</feature>
<feature type="non-terminal residue" evidence="3">
    <location>
        <position position="68"/>
    </location>
</feature>
<reference evidence="3 5" key="1">
    <citation type="submission" date="2018-08" db="EMBL/GenBank/DDBJ databases">
        <title>Genomic investigation of the strawberry pathogen Phytophthora fragariae indicates pathogenicity is determined by transcriptional variation in three key races.</title>
        <authorList>
            <person name="Adams T.M."/>
            <person name="Armitage A.D."/>
            <person name="Sobczyk M.K."/>
            <person name="Bates H.J."/>
            <person name="Dunwell J.M."/>
            <person name="Nellist C.F."/>
            <person name="Harrison R.J."/>
        </authorList>
    </citation>
    <scope>NUCLEOTIDE SEQUENCE [LARGE SCALE GENOMIC DNA]</scope>
    <source>
        <strain evidence="2 4">SCRP249</strain>
        <strain evidence="3 5">SCRP333</strain>
    </source>
</reference>